<keyword evidence="9" id="KW-0645">Protease</keyword>
<gene>
    <name evidence="9" type="ORF">D9X91_18250</name>
</gene>
<feature type="transmembrane region" description="Helical" evidence="7">
    <location>
        <begin position="12"/>
        <end position="38"/>
    </location>
</feature>
<comment type="similarity">
    <text evidence="2">Belongs to the peptidase S54 family.</text>
</comment>
<evidence type="ECO:0000256" key="6">
    <source>
        <dbReference type="ARBA" id="ARBA00023136"/>
    </source>
</evidence>
<dbReference type="PANTHER" id="PTHR43731:SF14">
    <property type="entry name" value="PRESENILIN-ASSOCIATED RHOMBOID-LIKE PROTEIN, MITOCHONDRIAL"/>
    <property type="match status" value="1"/>
</dbReference>
<evidence type="ECO:0000256" key="3">
    <source>
        <dbReference type="ARBA" id="ARBA00022692"/>
    </source>
</evidence>
<feature type="transmembrane region" description="Helical" evidence="7">
    <location>
        <begin position="96"/>
        <end position="114"/>
    </location>
</feature>
<evidence type="ECO:0000256" key="5">
    <source>
        <dbReference type="ARBA" id="ARBA00022989"/>
    </source>
</evidence>
<comment type="caution">
    <text evidence="9">The sequence shown here is derived from an EMBL/GenBank/DDBJ whole genome shotgun (WGS) entry which is preliminary data.</text>
</comment>
<organism evidence="9 10">
    <name type="scientific">Falsibacillus albus</name>
    <dbReference type="NCBI Taxonomy" id="2478915"/>
    <lineage>
        <taxon>Bacteria</taxon>
        <taxon>Bacillati</taxon>
        <taxon>Bacillota</taxon>
        <taxon>Bacilli</taxon>
        <taxon>Bacillales</taxon>
        <taxon>Bacillaceae</taxon>
        <taxon>Falsibacillus</taxon>
    </lineage>
</organism>
<dbReference type="InterPro" id="IPR035952">
    <property type="entry name" value="Rhomboid-like_sf"/>
</dbReference>
<evidence type="ECO:0000256" key="4">
    <source>
        <dbReference type="ARBA" id="ARBA00022801"/>
    </source>
</evidence>
<evidence type="ECO:0000313" key="9">
    <source>
        <dbReference type="EMBL" id="RLQ93177.1"/>
    </source>
</evidence>
<reference evidence="9 10" key="1">
    <citation type="submission" date="2018-10" db="EMBL/GenBank/DDBJ databases">
        <title>Falsibacillus sp. genome draft.</title>
        <authorList>
            <person name="Shi S."/>
        </authorList>
    </citation>
    <scope>NUCLEOTIDE SEQUENCE [LARGE SCALE GENOMIC DNA]</scope>
    <source>
        <strain evidence="9 10">GY 10110</strain>
    </source>
</reference>
<dbReference type="SUPFAM" id="SSF144091">
    <property type="entry name" value="Rhomboid-like"/>
    <property type="match status" value="1"/>
</dbReference>
<dbReference type="GO" id="GO:0004252">
    <property type="term" value="F:serine-type endopeptidase activity"/>
    <property type="evidence" value="ECO:0007669"/>
    <property type="project" value="InterPro"/>
</dbReference>
<evidence type="ECO:0000313" key="10">
    <source>
        <dbReference type="Proteomes" id="UP000276770"/>
    </source>
</evidence>
<protein>
    <submittedName>
        <fullName evidence="9">Rhomboid family intramembrane serine protease</fullName>
    </submittedName>
</protein>
<evidence type="ECO:0000256" key="1">
    <source>
        <dbReference type="ARBA" id="ARBA00004141"/>
    </source>
</evidence>
<proteinExistence type="inferred from homology"/>
<evidence type="ECO:0000256" key="2">
    <source>
        <dbReference type="ARBA" id="ARBA00009045"/>
    </source>
</evidence>
<keyword evidence="5 7" id="KW-1133">Transmembrane helix</keyword>
<feature type="transmembrane region" description="Helical" evidence="7">
    <location>
        <begin position="58"/>
        <end position="84"/>
    </location>
</feature>
<dbReference type="EMBL" id="RCVZ01000016">
    <property type="protein sequence ID" value="RLQ93177.1"/>
    <property type="molecule type" value="Genomic_DNA"/>
</dbReference>
<dbReference type="InterPro" id="IPR022764">
    <property type="entry name" value="Peptidase_S54_rhomboid_dom"/>
</dbReference>
<keyword evidence="10" id="KW-1185">Reference proteome</keyword>
<dbReference type="Pfam" id="PF01694">
    <property type="entry name" value="Rhomboid"/>
    <property type="match status" value="1"/>
</dbReference>
<dbReference type="AlphaFoldDB" id="A0A3L7JQT0"/>
<dbReference type="InterPro" id="IPR050925">
    <property type="entry name" value="Rhomboid_protease_S54"/>
</dbReference>
<feature type="transmembrane region" description="Helical" evidence="7">
    <location>
        <begin position="173"/>
        <end position="191"/>
    </location>
</feature>
<dbReference type="Gene3D" id="1.20.1540.10">
    <property type="entry name" value="Rhomboid-like"/>
    <property type="match status" value="1"/>
</dbReference>
<sequence>MFVRNERFQDYVKLYPVITTIAAIHTVLFAIGSIPFFPRQWLFHTLAGVNIYIDQGEYWRLVTPIFIHMDFSHYIFNTISLLLFGPPLEQMLGKRLFIALYLVCGISANLFTFLLLPLTYIHVGSSGAIFGLFGFYSAMVAARKITARQSVQLILPLVIIALFMTFIQPGVNVVGHIFGLLTGLVIGLLSMKKLHSFK</sequence>
<feature type="transmembrane region" description="Helical" evidence="7">
    <location>
        <begin position="150"/>
        <end position="167"/>
    </location>
</feature>
<feature type="transmembrane region" description="Helical" evidence="7">
    <location>
        <begin position="120"/>
        <end position="138"/>
    </location>
</feature>
<keyword evidence="6 7" id="KW-0472">Membrane</keyword>
<dbReference type="RefSeq" id="WP_121682085.1">
    <property type="nucleotide sequence ID" value="NZ_RCVZ01000016.1"/>
</dbReference>
<feature type="domain" description="Peptidase S54 rhomboid" evidence="8">
    <location>
        <begin position="56"/>
        <end position="191"/>
    </location>
</feature>
<comment type="subcellular location">
    <subcellularLocation>
        <location evidence="1">Membrane</location>
        <topology evidence="1">Multi-pass membrane protein</topology>
    </subcellularLocation>
</comment>
<keyword evidence="3 7" id="KW-0812">Transmembrane</keyword>
<evidence type="ECO:0000256" key="7">
    <source>
        <dbReference type="SAM" id="Phobius"/>
    </source>
</evidence>
<accession>A0A3L7JQT0</accession>
<keyword evidence="4" id="KW-0378">Hydrolase</keyword>
<name>A0A3L7JQT0_9BACI</name>
<dbReference type="GO" id="GO:0016020">
    <property type="term" value="C:membrane"/>
    <property type="evidence" value="ECO:0007669"/>
    <property type="project" value="UniProtKB-SubCell"/>
</dbReference>
<dbReference type="OrthoDB" id="9813074at2"/>
<dbReference type="GO" id="GO:0006508">
    <property type="term" value="P:proteolysis"/>
    <property type="evidence" value="ECO:0007669"/>
    <property type="project" value="UniProtKB-KW"/>
</dbReference>
<dbReference type="Proteomes" id="UP000276770">
    <property type="component" value="Unassembled WGS sequence"/>
</dbReference>
<evidence type="ECO:0000259" key="8">
    <source>
        <dbReference type="Pfam" id="PF01694"/>
    </source>
</evidence>
<dbReference type="PANTHER" id="PTHR43731">
    <property type="entry name" value="RHOMBOID PROTEASE"/>
    <property type="match status" value="1"/>
</dbReference>